<evidence type="ECO:0000256" key="6">
    <source>
        <dbReference type="ARBA" id="ARBA00023033"/>
    </source>
</evidence>
<dbReference type="PRINTS" id="PR00359">
    <property type="entry name" value="BP450"/>
</dbReference>
<sequence>MADPLPYYRVLRDQHPMYYVPQWDLYALSRFDDIWDVLALSDGTFVASEGTLPAATVLAHHNNGPVPDPPLHPLPFHAVFDKPIYDDIRRLQAPAFRPRSVADWEGRIRTLANQRLDELLPLGQFDLTCDYGGVVVAQVVCELLGIPIDCAAEVLAAVNAGSLAQAGNGVDTAVARPNYLQYLIPAVQRRRAEQGPGELPIVDGMLAYRLPDGTDLDDIEAATQLLCIFIGGTETVPKIVAHGLWELARRPDQLAAVRADPHDTVQLAREEMIRYCAPAQWFARTARKPFTLHGTTVEPGQRIITLLASANRDERQYPDPDEFHWDRPIKRSLAFGRGQHFCIGYHLARLEVTVLVQEWLRRVPNYRILDDGATRLPSSFQWGWNTIPVEV</sequence>
<evidence type="ECO:0000256" key="3">
    <source>
        <dbReference type="ARBA" id="ARBA00022723"/>
    </source>
</evidence>
<dbReference type="PANTHER" id="PTHR46696">
    <property type="entry name" value="P450, PUTATIVE (EUROFUNG)-RELATED"/>
    <property type="match status" value="1"/>
</dbReference>
<evidence type="ECO:0000256" key="4">
    <source>
        <dbReference type="ARBA" id="ARBA00023002"/>
    </source>
</evidence>
<keyword evidence="3 7" id="KW-0479">Metal-binding</keyword>
<keyword evidence="4 7" id="KW-0560">Oxidoreductase</keyword>
<evidence type="ECO:0000256" key="5">
    <source>
        <dbReference type="ARBA" id="ARBA00023004"/>
    </source>
</evidence>
<dbReference type="Pfam" id="PF00067">
    <property type="entry name" value="p450"/>
    <property type="match status" value="1"/>
</dbReference>
<evidence type="ECO:0000256" key="1">
    <source>
        <dbReference type="ARBA" id="ARBA00010617"/>
    </source>
</evidence>
<dbReference type="InterPro" id="IPR002397">
    <property type="entry name" value="Cyt_P450_B"/>
</dbReference>
<dbReference type="Gene3D" id="1.10.630.10">
    <property type="entry name" value="Cytochrome P450"/>
    <property type="match status" value="1"/>
</dbReference>
<evidence type="ECO:0000313" key="8">
    <source>
        <dbReference type="EMBL" id="OBK88867.1"/>
    </source>
</evidence>
<proteinExistence type="inferred from homology"/>
<dbReference type="Proteomes" id="UP000093712">
    <property type="component" value="Unassembled WGS sequence"/>
</dbReference>
<dbReference type="GO" id="GO:0005506">
    <property type="term" value="F:iron ion binding"/>
    <property type="evidence" value="ECO:0007669"/>
    <property type="project" value="InterPro"/>
</dbReference>
<comment type="caution">
    <text evidence="8">The sequence shown here is derived from an EMBL/GenBank/DDBJ whole genome shotgun (WGS) entry which is preliminary data.</text>
</comment>
<keyword evidence="6 7" id="KW-0503">Monooxygenase</keyword>
<protein>
    <submittedName>
        <fullName evidence="8">Cytochrome</fullName>
    </submittedName>
</protein>
<evidence type="ECO:0000256" key="2">
    <source>
        <dbReference type="ARBA" id="ARBA00022617"/>
    </source>
</evidence>
<dbReference type="PROSITE" id="PS00086">
    <property type="entry name" value="CYTOCHROME_P450"/>
    <property type="match status" value="1"/>
</dbReference>
<organism evidence="8 9">
    <name type="scientific">Mycolicibacter heraklionensis</name>
    <dbReference type="NCBI Taxonomy" id="512402"/>
    <lineage>
        <taxon>Bacteria</taxon>
        <taxon>Bacillati</taxon>
        <taxon>Actinomycetota</taxon>
        <taxon>Actinomycetes</taxon>
        <taxon>Mycobacteriales</taxon>
        <taxon>Mycobacteriaceae</taxon>
        <taxon>Mycolicibacter</taxon>
    </lineage>
</organism>
<reference evidence="8 9" key="1">
    <citation type="submission" date="2016-06" db="EMBL/GenBank/DDBJ databases">
        <authorList>
            <person name="Sutton G."/>
            <person name="Brinkac L."/>
            <person name="Sanka R."/>
            <person name="Adams M."/>
            <person name="Lau E."/>
            <person name="Garcia-Basteiro A."/>
            <person name="Lopez-Varela E."/>
            <person name="Palencia S."/>
        </authorList>
    </citation>
    <scope>NUCLEOTIDE SEQUENCE [LARGE SCALE GENOMIC DNA]</scope>
    <source>
        <strain evidence="8 9">1211594.5</strain>
    </source>
</reference>
<evidence type="ECO:0000313" key="9">
    <source>
        <dbReference type="Proteomes" id="UP000093712"/>
    </source>
</evidence>
<dbReference type="GO" id="GO:0020037">
    <property type="term" value="F:heme binding"/>
    <property type="evidence" value="ECO:0007669"/>
    <property type="project" value="InterPro"/>
</dbReference>
<dbReference type="AlphaFoldDB" id="A0AA91EY33"/>
<dbReference type="InterPro" id="IPR036396">
    <property type="entry name" value="Cyt_P450_sf"/>
</dbReference>
<dbReference type="PANTHER" id="PTHR46696:SF1">
    <property type="entry name" value="CYTOCHROME P450 YJIB-RELATED"/>
    <property type="match status" value="1"/>
</dbReference>
<dbReference type="InterPro" id="IPR001128">
    <property type="entry name" value="Cyt_P450"/>
</dbReference>
<accession>A0AA91EY33</accession>
<keyword evidence="5 7" id="KW-0408">Iron</keyword>
<dbReference type="InterPro" id="IPR017972">
    <property type="entry name" value="Cyt_P450_CS"/>
</dbReference>
<dbReference type="GO" id="GO:0004497">
    <property type="term" value="F:monooxygenase activity"/>
    <property type="evidence" value="ECO:0007669"/>
    <property type="project" value="UniProtKB-KW"/>
</dbReference>
<gene>
    <name evidence="8" type="ORF">A5649_14770</name>
</gene>
<dbReference type="SUPFAM" id="SSF48264">
    <property type="entry name" value="Cytochrome P450"/>
    <property type="match status" value="1"/>
</dbReference>
<dbReference type="EMBL" id="LZME01000018">
    <property type="protein sequence ID" value="OBK88867.1"/>
    <property type="molecule type" value="Genomic_DNA"/>
</dbReference>
<name>A0AA91EY33_9MYCO</name>
<comment type="similarity">
    <text evidence="1 7">Belongs to the cytochrome P450 family.</text>
</comment>
<evidence type="ECO:0000256" key="7">
    <source>
        <dbReference type="RuleBase" id="RU000461"/>
    </source>
</evidence>
<dbReference type="GO" id="GO:0016705">
    <property type="term" value="F:oxidoreductase activity, acting on paired donors, with incorporation or reduction of molecular oxygen"/>
    <property type="evidence" value="ECO:0007669"/>
    <property type="project" value="InterPro"/>
</dbReference>
<keyword evidence="2 7" id="KW-0349">Heme</keyword>
<dbReference type="RefSeq" id="WP_065038975.1">
    <property type="nucleotide sequence ID" value="NZ_LZME01000018.1"/>
</dbReference>